<dbReference type="PRINTS" id="PR00455">
    <property type="entry name" value="HTHTETR"/>
</dbReference>
<dbReference type="SUPFAM" id="SSF48498">
    <property type="entry name" value="Tetracyclin repressor-like, C-terminal domain"/>
    <property type="match status" value="1"/>
</dbReference>
<evidence type="ECO:0000259" key="3">
    <source>
        <dbReference type="PROSITE" id="PS50977"/>
    </source>
</evidence>
<dbReference type="Pfam" id="PF00440">
    <property type="entry name" value="TetR_N"/>
    <property type="match status" value="1"/>
</dbReference>
<dbReference type="InterPro" id="IPR009057">
    <property type="entry name" value="Homeodomain-like_sf"/>
</dbReference>
<feature type="DNA-binding region" description="H-T-H motif" evidence="2">
    <location>
        <begin position="41"/>
        <end position="60"/>
    </location>
</feature>
<dbReference type="PANTHER" id="PTHR30055:SF226">
    <property type="entry name" value="HTH-TYPE TRANSCRIPTIONAL REGULATOR PKSA"/>
    <property type="match status" value="1"/>
</dbReference>
<name>A0A895Y8A4_9ACTN</name>
<dbReference type="PROSITE" id="PS50977">
    <property type="entry name" value="HTH_TETR_2"/>
    <property type="match status" value="1"/>
</dbReference>
<sequence length="198" mass="20748">MTTGRTSRGGGEPTLTERARRAQLIEVTIELVADKGYAGASLSGIAERAGITKAAVLYHFPTKAAVIQAAHGHALTALTDEVAAAVAAAPVPEQPAAYIRSMIGHLREHPRHTRMIVEAMSHDGGDYDPADRWRPLAEIITAARLAGGTVGGGDPRTTAIVIGGAVDAIVAERLHDPGYDTSAAAEQLITLVYRRETG</sequence>
<organism evidence="4 5">
    <name type="scientific">Natronosporangium hydrolyticum</name>
    <dbReference type="NCBI Taxonomy" id="2811111"/>
    <lineage>
        <taxon>Bacteria</taxon>
        <taxon>Bacillati</taxon>
        <taxon>Actinomycetota</taxon>
        <taxon>Actinomycetes</taxon>
        <taxon>Micromonosporales</taxon>
        <taxon>Micromonosporaceae</taxon>
        <taxon>Natronosporangium</taxon>
    </lineage>
</organism>
<dbReference type="InterPro" id="IPR050109">
    <property type="entry name" value="HTH-type_TetR-like_transc_reg"/>
</dbReference>
<dbReference type="GO" id="GO:0003700">
    <property type="term" value="F:DNA-binding transcription factor activity"/>
    <property type="evidence" value="ECO:0007669"/>
    <property type="project" value="TreeGrafter"/>
</dbReference>
<accession>A0A895Y8A4</accession>
<protein>
    <submittedName>
        <fullName evidence="4">TetR/AcrR family transcriptional regulator</fullName>
    </submittedName>
</protein>
<dbReference type="EMBL" id="CP070499">
    <property type="protein sequence ID" value="QSB13581.1"/>
    <property type="molecule type" value="Genomic_DNA"/>
</dbReference>
<reference evidence="4" key="1">
    <citation type="submission" date="2021-02" db="EMBL/GenBank/DDBJ databases">
        <title>Natrosporangium hydrolyticum gen. nov., sp. nov, a haloalkaliphilic actinobacterium from a soda solonchak soil.</title>
        <authorList>
            <person name="Sorokin D.Y."/>
            <person name="Khijniak T.V."/>
            <person name="Zakharycheva A.P."/>
            <person name="Boueva O.V."/>
            <person name="Ariskina E.V."/>
            <person name="Hahnke R.L."/>
            <person name="Bunk B."/>
            <person name="Sproer C."/>
            <person name="Schumann P."/>
            <person name="Evtushenko L.I."/>
            <person name="Kublanov I.V."/>
        </authorList>
    </citation>
    <scope>NUCLEOTIDE SEQUENCE</scope>
    <source>
        <strain evidence="4">DSM 106523</strain>
    </source>
</reference>
<keyword evidence="1 2" id="KW-0238">DNA-binding</keyword>
<gene>
    <name evidence="4" type="ORF">JQS43_18605</name>
</gene>
<dbReference type="AlphaFoldDB" id="A0A895Y8A4"/>
<dbReference type="RefSeq" id="WP_239675676.1">
    <property type="nucleotide sequence ID" value="NZ_CP070499.1"/>
</dbReference>
<evidence type="ECO:0000313" key="5">
    <source>
        <dbReference type="Proteomes" id="UP000662857"/>
    </source>
</evidence>
<dbReference type="InterPro" id="IPR036271">
    <property type="entry name" value="Tet_transcr_reg_TetR-rel_C_sf"/>
</dbReference>
<keyword evidence="5" id="KW-1185">Reference proteome</keyword>
<dbReference type="GO" id="GO:0000976">
    <property type="term" value="F:transcription cis-regulatory region binding"/>
    <property type="evidence" value="ECO:0007669"/>
    <property type="project" value="TreeGrafter"/>
</dbReference>
<evidence type="ECO:0000313" key="4">
    <source>
        <dbReference type="EMBL" id="QSB13581.1"/>
    </source>
</evidence>
<dbReference type="Proteomes" id="UP000662857">
    <property type="component" value="Chromosome"/>
</dbReference>
<feature type="domain" description="HTH tetR-type" evidence="3">
    <location>
        <begin position="18"/>
        <end position="78"/>
    </location>
</feature>
<evidence type="ECO:0000256" key="2">
    <source>
        <dbReference type="PROSITE-ProRule" id="PRU00335"/>
    </source>
</evidence>
<dbReference type="KEGG" id="nhy:JQS43_18605"/>
<dbReference type="Gene3D" id="1.10.357.10">
    <property type="entry name" value="Tetracycline Repressor, domain 2"/>
    <property type="match status" value="1"/>
</dbReference>
<proteinExistence type="predicted"/>
<dbReference type="PANTHER" id="PTHR30055">
    <property type="entry name" value="HTH-TYPE TRANSCRIPTIONAL REGULATOR RUTR"/>
    <property type="match status" value="1"/>
</dbReference>
<dbReference type="SUPFAM" id="SSF46689">
    <property type="entry name" value="Homeodomain-like"/>
    <property type="match status" value="1"/>
</dbReference>
<dbReference type="InterPro" id="IPR001647">
    <property type="entry name" value="HTH_TetR"/>
</dbReference>
<evidence type="ECO:0000256" key="1">
    <source>
        <dbReference type="ARBA" id="ARBA00023125"/>
    </source>
</evidence>